<name>F4KVN0_HALH1</name>
<feature type="chain" id="PRO_5003316118" description="Cyanophycinase" evidence="9">
    <location>
        <begin position="25"/>
        <end position="289"/>
    </location>
</feature>
<dbReference type="GO" id="GO:0008241">
    <property type="term" value="F:peptidyl-dipeptidase activity"/>
    <property type="evidence" value="ECO:0007669"/>
    <property type="project" value="UniProtKB-EC"/>
</dbReference>
<dbReference type="Proteomes" id="UP000008461">
    <property type="component" value="Chromosome"/>
</dbReference>
<evidence type="ECO:0000256" key="9">
    <source>
        <dbReference type="SAM" id="SignalP"/>
    </source>
</evidence>
<protein>
    <recommendedName>
        <fullName evidence="5">Cyanophycinase</fullName>
        <ecNumber evidence="4">3.4.15.6</ecNumber>
    </recommendedName>
</protein>
<dbReference type="GO" id="GO:0008236">
    <property type="term" value="F:serine-type peptidase activity"/>
    <property type="evidence" value="ECO:0007669"/>
    <property type="project" value="UniProtKB-KW"/>
</dbReference>
<dbReference type="eggNOG" id="COG4242">
    <property type="taxonomic scope" value="Bacteria"/>
</dbReference>
<keyword evidence="8" id="KW-0720">Serine protease</keyword>
<dbReference type="SUPFAM" id="SSF52317">
    <property type="entry name" value="Class I glutamine amidotransferase-like"/>
    <property type="match status" value="1"/>
</dbReference>
<evidence type="ECO:0000256" key="5">
    <source>
        <dbReference type="ARBA" id="ARBA00015719"/>
    </source>
</evidence>
<dbReference type="GO" id="GO:0006508">
    <property type="term" value="P:proteolysis"/>
    <property type="evidence" value="ECO:0007669"/>
    <property type="project" value="UniProtKB-KW"/>
</dbReference>
<dbReference type="InterPro" id="IPR005320">
    <property type="entry name" value="Peptidase_S51"/>
</dbReference>
<dbReference type="MEROPS" id="S51.003"/>
<reference evidence="10 11" key="1">
    <citation type="journal article" date="2011" name="Stand. Genomic Sci.">
        <title>Complete genome sequence of Haliscomenobacter hydrossis type strain (O).</title>
        <authorList>
            <consortium name="US DOE Joint Genome Institute (JGI-PGF)"/>
            <person name="Daligault H."/>
            <person name="Lapidus A."/>
            <person name="Zeytun A."/>
            <person name="Nolan M."/>
            <person name="Lucas S."/>
            <person name="Del Rio T.G."/>
            <person name="Tice H."/>
            <person name="Cheng J.F."/>
            <person name="Tapia R."/>
            <person name="Han C."/>
            <person name="Goodwin L."/>
            <person name="Pitluck S."/>
            <person name="Liolios K."/>
            <person name="Pagani I."/>
            <person name="Ivanova N."/>
            <person name="Huntemann M."/>
            <person name="Mavromatis K."/>
            <person name="Mikhailova N."/>
            <person name="Pati A."/>
            <person name="Chen A."/>
            <person name="Palaniappan K."/>
            <person name="Land M."/>
            <person name="Hauser L."/>
            <person name="Brambilla E.M."/>
            <person name="Rohde M."/>
            <person name="Verbarg S."/>
            <person name="Goker M."/>
            <person name="Bristow J."/>
            <person name="Eisen J.A."/>
            <person name="Markowitz V."/>
            <person name="Hugenholtz P."/>
            <person name="Kyrpides N.C."/>
            <person name="Klenk H.P."/>
            <person name="Woyke T."/>
        </authorList>
    </citation>
    <scope>NUCLEOTIDE SEQUENCE [LARGE SCALE GENOMIC DNA]</scope>
    <source>
        <strain evidence="11">ATCC 27775 / DSM 1100 / LMG 10767 / O</strain>
    </source>
</reference>
<comment type="function">
    <text evidence="2">Exopeptidase that catalyzes the hydrolytic cleavage of multi-L-arginyl-poly-L-aspartic acid (cyanophycin; a water-insoluble reserve polymer) into aspartate-arginine dipeptides.</text>
</comment>
<proteinExistence type="inferred from homology"/>
<keyword evidence="6" id="KW-0645">Protease</keyword>
<evidence type="ECO:0000256" key="3">
    <source>
        <dbReference type="ARBA" id="ARBA00006534"/>
    </source>
</evidence>
<dbReference type="STRING" id="760192.Halhy_4651"/>
<evidence type="ECO:0000256" key="7">
    <source>
        <dbReference type="ARBA" id="ARBA00022801"/>
    </source>
</evidence>
<accession>F4KVN0</accession>
<keyword evidence="9" id="KW-0732">Signal</keyword>
<organism evidence="10 11">
    <name type="scientific">Haliscomenobacter hydrossis (strain ATCC 27775 / DSM 1100 / LMG 10767 / O)</name>
    <dbReference type="NCBI Taxonomy" id="760192"/>
    <lineage>
        <taxon>Bacteria</taxon>
        <taxon>Pseudomonadati</taxon>
        <taxon>Bacteroidota</taxon>
        <taxon>Saprospiria</taxon>
        <taxon>Saprospirales</taxon>
        <taxon>Haliscomenobacteraceae</taxon>
        <taxon>Haliscomenobacter</taxon>
    </lineage>
</organism>
<gene>
    <name evidence="10" type="ordered locus">Halhy_4651</name>
</gene>
<evidence type="ECO:0000256" key="8">
    <source>
        <dbReference type="ARBA" id="ARBA00022825"/>
    </source>
</evidence>
<dbReference type="PANTHER" id="PTHR36175:SF1">
    <property type="entry name" value="CYANOPHYCINASE"/>
    <property type="match status" value="1"/>
</dbReference>
<dbReference type="Pfam" id="PF03575">
    <property type="entry name" value="Peptidase_S51"/>
    <property type="match status" value="1"/>
</dbReference>
<dbReference type="KEGG" id="hhy:Halhy_4651"/>
<dbReference type="Gene3D" id="3.40.50.880">
    <property type="match status" value="1"/>
</dbReference>
<evidence type="ECO:0000313" key="10">
    <source>
        <dbReference type="EMBL" id="AEE52487.1"/>
    </source>
</evidence>
<dbReference type="NCBIfam" id="TIGR02069">
    <property type="entry name" value="cyanophycinase"/>
    <property type="match status" value="1"/>
</dbReference>
<dbReference type="EC" id="3.4.15.6" evidence="4"/>
<dbReference type="RefSeq" id="WP_013767025.1">
    <property type="nucleotide sequence ID" value="NC_015510.1"/>
</dbReference>
<evidence type="ECO:0000313" key="11">
    <source>
        <dbReference type="Proteomes" id="UP000008461"/>
    </source>
</evidence>
<evidence type="ECO:0000256" key="1">
    <source>
        <dbReference type="ARBA" id="ARBA00001092"/>
    </source>
</evidence>
<keyword evidence="10" id="KW-0121">Carboxypeptidase</keyword>
<evidence type="ECO:0000256" key="6">
    <source>
        <dbReference type="ARBA" id="ARBA00022670"/>
    </source>
</evidence>
<sequence length="289" mass="31341">MFFKKQCSLFLLLNVLLCATLTQAQDNTPTVGPAQGALIIVGGGKVGPDIWARFIELAGGEGANIVVIPTANEDASIATGVSVEKDLLQRLGVDNVTILHTRDRKQADDPGFVASLRNATGIWFTGGRHWRLADSYLNTLAHREFKALLTRGGVIAGTSAGATIQGSFMVRGDTKGNALMIGDHVEGLDFIHNVTIDQHLLTRNRQFDLVEVIRQRPELLGIGIDESTAIVVQKDTFEVIGNSFVAIYDAKNFSADASKTTGEAASSGPFYFLGKGQRFDLKERRVLRR</sequence>
<feature type="signal peptide" evidence="9">
    <location>
        <begin position="1"/>
        <end position="24"/>
    </location>
</feature>
<keyword evidence="11" id="KW-1185">Reference proteome</keyword>
<dbReference type="InterPro" id="IPR011811">
    <property type="entry name" value="Peptidase_S51_cyanophycinase"/>
</dbReference>
<dbReference type="OrthoDB" id="9799980at2"/>
<comment type="similarity">
    <text evidence="3">Belongs to the peptidase S51 family.</text>
</comment>
<evidence type="ECO:0000256" key="4">
    <source>
        <dbReference type="ARBA" id="ARBA00013115"/>
    </source>
</evidence>
<comment type="catalytic activity">
    <reaction evidence="1">
        <text>[L-4-(L-arginin-2-N-yl)aspartate](n) + H2O = [L-4-(L-arginin-2-N-yl)aspartate](n-1) + L-4-(L-arginin-2-N-yl)aspartate</text>
        <dbReference type="Rhea" id="RHEA:12845"/>
        <dbReference type="Rhea" id="RHEA-COMP:13728"/>
        <dbReference type="Rhea" id="RHEA-COMP:13734"/>
        <dbReference type="ChEBI" id="CHEBI:15377"/>
        <dbReference type="ChEBI" id="CHEBI:137986"/>
        <dbReference type="ChEBI" id="CHEBI:137991"/>
        <dbReference type="EC" id="3.4.15.6"/>
    </reaction>
</comment>
<dbReference type="PANTHER" id="PTHR36175">
    <property type="entry name" value="CYANOPHYCINASE"/>
    <property type="match status" value="1"/>
</dbReference>
<dbReference type="CDD" id="cd03145">
    <property type="entry name" value="GAT1_cyanophycinase"/>
    <property type="match status" value="1"/>
</dbReference>
<reference key="2">
    <citation type="submission" date="2011-04" db="EMBL/GenBank/DDBJ databases">
        <title>Complete sequence of chromosome of Haliscomenobacter hydrossis DSM 1100.</title>
        <authorList>
            <consortium name="US DOE Joint Genome Institute (JGI-PGF)"/>
            <person name="Lucas S."/>
            <person name="Han J."/>
            <person name="Lapidus A."/>
            <person name="Bruce D."/>
            <person name="Goodwin L."/>
            <person name="Pitluck S."/>
            <person name="Peters L."/>
            <person name="Kyrpides N."/>
            <person name="Mavromatis K."/>
            <person name="Ivanova N."/>
            <person name="Ovchinnikova G."/>
            <person name="Pagani I."/>
            <person name="Daligault H."/>
            <person name="Detter J.C."/>
            <person name="Han C."/>
            <person name="Land M."/>
            <person name="Hauser L."/>
            <person name="Markowitz V."/>
            <person name="Cheng J.-F."/>
            <person name="Hugenholtz P."/>
            <person name="Woyke T."/>
            <person name="Wu D."/>
            <person name="Verbarg S."/>
            <person name="Frueling A."/>
            <person name="Brambilla E."/>
            <person name="Klenk H.-P."/>
            <person name="Eisen J.A."/>
        </authorList>
    </citation>
    <scope>NUCLEOTIDE SEQUENCE</scope>
    <source>
        <strain>DSM 1100</strain>
    </source>
</reference>
<evidence type="ECO:0000256" key="2">
    <source>
        <dbReference type="ARBA" id="ARBA00002039"/>
    </source>
</evidence>
<dbReference type="AlphaFoldDB" id="F4KVN0"/>
<dbReference type="GO" id="GO:0004180">
    <property type="term" value="F:carboxypeptidase activity"/>
    <property type="evidence" value="ECO:0007669"/>
    <property type="project" value="UniProtKB-KW"/>
</dbReference>
<keyword evidence="7 10" id="KW-0378">Hydrolase</keyword>
<dbReference type="InterPro" id="IPR029062">
    <property type="entry name" value="Class_I_gatase-like"/>
</dbReference>
<dbReference type="EMBL" id="CP002691">
    <property type="protein sequence ID" value="AEE52487.1"/>
    <property type="molecule type" value="Genomic_DNA"/>
</dbReference>
<dbReference type="HOGENOM" id="CLU_053928_0_1_10"/>